<dbReference type="SUPFAM" id="SSF57701">
    <property type="entry name" value="Zn2/Cys6 DNA-binding domain"/>
    <property type="match status" value="1"/>
</dbReference>
<protein>
    <recommendedName>
        <fullName evidence="8">Zn(2)-C6 fungal-type domain-containing protein</fullName>
    </recommendedName>
</protein>
<proteinExistence type="predicted"/>
<dbReference type="PROSITE" id="PS50048">
    <property type="entry name" value="ZN2_CY6_FUNGAL_2"/>
    <property type="match status" value="1"/>
</dbReference>
<evidence type="ECO:0000256" key="3">
    <source>
        <dbReference type="ARBA" id="ARBA00023015"/>
    </source>
</evidence>
<keyword evidence="2" id="KW-0862">Zinc</keyword>
<feature type="domain" description="Zn(2)-C6 fungal-type" evidence="8">
    <location>
        <begin position="38"/>
        <end position="68"/>
    </location>
</feature>
<evidence type="ECO:0000256" key="1">
    <source>
        <dbReference type="ARBA" id="ARBA00022723"/>
    </source>
</evidence>
<evidence type="ECO:0000256" key="6">
    <source>
        <dbReference type="ARBA" id="ARBA00023242"/>
    </source>
</evidence>
<evidence type="ECO:0000256" key="5">
    <source>
        <dbReference type="ARBA" id="ARBA00023163"/>
    </source>
</evidence>
<gene>
    <name evidence="9" type="ORF">BJX66DRAFT_342713</name>
</gene>
<name>A0ABR4FRF9_9EURO</name>
<dbReference type="SMART" id="SM00066">
    <property type="entry name" value="GAL4"/>
    <property type="match status" value="1"/>
</dbReference>
<accession>A0ABR4FRF9</accession>
<keyword evidence="10" id="KW-1185">Reference proteome</keyword>
<dbReference type="CDD" id="cd00067">
    <property type="entry name" value="GAL4"/>
    <property type="match status" value="1"/>
</dbReference>
<evidence type="ECO:0000313" key="9">
    <source>
        <dbReference type="EMBL" id="KAL2785804.1"/>
    </source>
</evidence>
<evidence type="ECO:0000256" key="2">
    <source>
        <dbReference type="ARBA" id="ARBA00022833"/>
    </source>
</evidence>
<dbReference type="InterPro" id="IPR052360">
    <property type="entry name" value="Transcr_Regulatory_Proteins"/>
</dbReference>
<dbReference type="EMBL" id="JBFTWV010000133">
    <property type="protein sequence ID" value="KAL2785804.1"/>
    <property type="molecule type" value="Genomic_DNA"/>
</dbReference>
<comment type="caution">
    <text evidence="9">The sequence shown here is derived from an EMBL/GenBank/DDBJ whole genome shotgun (WGS) entry which is preliminary data.</text>
</comment>
<reference evidence="9 10" key="1">
    <citation type="submission" date="2024-07" db="EMBL/GenBank/DDBJ databases">
        <title>Section-level genome sequencing and comparative genomics of Aspergillus sections Usti and Cavernicolus.</title>
        <authorList>
            <consortium name="Lawrence Berkeley National Laboratory"/>
            <person name="Nybo J.L."/>
            <person name="Vesth T.C."/>
            <person name="Theobald S."/>
            <person name="Frisvad J.C."/>
            <person name="Larsen T.O."/>
            <person name="Kjaerboelling I."/>
            <person name="Rothschild-Mancinelli K."/>
            <person name="Lyhne E.K."/>
            <person name="Kogle M.E."/>
            <person name="Barry K."/>
            <person name="Clum A."/>
            <person name="Na H."/>
            <person name="Ledsgaard L."/>
            <person name="Lin J."/>
            <person name="Lipzen A."/>
            <person name="Kuo A."/>
            <person name="Riley R."/>
            <person name="Mondo S."/>
            <person name="Labutti K."/>
            <person name="Haridas S."/>
            <person name="Pangalinan J."/>
            <person name="Salamov A.A."/>
            <person name="Simmons B.A."/>
            <person name="Magnuson J.K."/>
            <person name="Chen J."/>
            <person name="Drula E."/>
            <person name="Henrissat B."/>
            <person name="Wiebenga A."/>
            <person name="Lubbers R.J."/>
            <person name="Gomes A.C."/>
            <person name="Makela M.R."/>
            <person name="Stajich J."/>
            <person name="Grigoriev I.V."/>
            <person name="Mortensen U.H."/>
            <person name="De Vries R.P."/>
            <person name="Baker S.E."/>
            <person name="Andersen M.R."/>
        </authorList>
    </citation>
    <scope>NUCLEOTIDE SEQUENCE [LARGE SCALE GENOMIC DNA]</scope>
    <source>
        <strain evidence="9 10">CBS 209.92</strain>
    </source>
</reference>
<evidence type="ECO:0000256" key="7">
    <source>
        <dbReference type="SAM" id="MobiDB-lite"/>
    </source>
</evidence>
<evidence type="ECO:0000259" key="8">
    <source>
        <dbReference type="PROSITE" id="PS50048"/>
    </source>
</evidence>
<keyword evidence="4" id="KW-0238">DNA-binding</keyword>
<dbReference type="PROSITE" id="PS00463">
    <property type="entry name" value="ZN2_CY6_FUNGAL_1"/>
    <property type="match status" value="1"/>
</dbReference>
<keyword evidence="5" id="KW-0804">Transcription</keyword>
<feature type="region of interest" description="Disordered" evidence="7">
    <location>
        <begin position="1"/>
        <end position="37"/>
    </location>
</feature>
<keyword evidence="6" id="KW-0539">Nucleus</keyword>
<dbReference type="Pfam" id="PF00172">
    <property type="entry name" value="Zn_clus"/>
    <property type="match status" value="1"/>
</dbReference>
<dbReference type="Gene3D" id="4.10.240.10">
    <property type="entry name" value="Zn(2)-C6 fungal-type DNA-binding domain"/>
    <property type="match status" value="1"/>
</dbReference>
<dbReference type="InterPro" id="IPR001138">
    <property type="entry name" value="Zn2Cys6_DnaBD"/>
</dbReference>
<dbReference type="PANTHER" id="PTHR36206:SF14">
    <property type="entry name" value="ZN(2)-C6 FUNGAL-TYPE DOMAIN-CONTAINING PROTEIN-RELATED"/>
    <property type="match status" value="1"/>
</dbReference>
<dbReference type="Proteomes" id="UP001610563">
    <property type="component" value="Unassembled WGS sequence"/>
</dbReference>
<evidence type="ECO:0000313" key="10">
    <source>
        <dbReference type="Proteomes" id="UP001610563"/>
    </source>
</evidence>
<evidence type="ECO:0000256" key="4">
    <source>
        <dbReference type="ARBA" id="ARBA00023125"/>
    </source>
</evidence>
<dbReference type="PANTHER" id="PTHR36206">
    <property type="entry name" value="ASPERCRYPTIN BIOSYNTHESIS CLUSTER-SPECIFIC TRANSCRIPTION REGULATOR ATNN-RELATED"/>
    <property type="match status" value="1"/>
</dbReference>
<organism evidence="9 10">
    <name type="scientific">Aspergillus keveii</name>
    <dbReference type="NCBI Taxonomy" id="714993"/>
    <lineage>
        <taxon>Eukaryota</taxon>
        <taxon>Fungi</taxon>
        <taxon>Dikarya</taxon>
        <taxon>Ascomycota</taxon>
        <taxon>Pezizomycotina</taxon>
        <taxon>Eurotiomycetes</taxon>
        <taxon>Eurotiomycetidae</taxon>
        <taxon>Eurotiales</taxon>
        <taxon>Aspergillaceae</taxon>
        <taxon>Aspergillus</taxon>
        <taxon>Aspergillus subgen. Nidulantes</taxon>
    </lineage>
</organism>
<dbReference type="InterPro" id="IPR036864">
    <property type="entry name" value="Zn2-C6_fun-type_DNA-bd_sf"/>
</dbReference>
<keyword evidence="3" id="KW-0805">Transcription regulation</keyword>
<keyword evidence="1" id="KW-0479">Metal-binding</keyword>
<sequence>MTPSPPLTAGSKSRYRSRTPPNPTGAGIGFGPLKSRRGCKTCKTRRVKCGEEKPTCLRCSSTGRKCEYDDRANTKLGTYSSAPASTVVSLLEFDKPRSPSSSPTSSSSSSNSVWRERRAFAYYFQHAASFVGGLDADFWSSVVPQVCRIEPAVWDAIIALSAMFENREDDSYSSSYSSSSSLTENRRDALAWYSRSVSAVRLRIERGFGDVFIGLISCVLFICIEALQGSTEEAIRLYAQGVQLIVALRAQIAAGAIPANKASLLEDTIVPIFVRLAIMALTVSGISVEDLMSETAQLLTGFASLKAAREALVLLTIEIQQFQGVCEEHHAKVAYTGDIPPDFLTHQAALFARLRNWHAAFTTLTNTLRLKNETPPTKETSTIALLAAYHEMAYTLTAICISPRKTLTDTYLPNFQNIVENSRIALDASARSDGSQPPFTFDIGVGFPIWFTCLRCADPGNRRQALALLRRAPQVEGFYGNSTITVSAEAIMVIEESFAVGINALRGQHHGEVVDTSHISIFDVMNRFAVESGGQETTLPTLTVADIPEEARIKPLIPFRPRDGIPPGLTREDVERWGRGGDAWFLLFSRLDRDRGRDVGDWDGNGAWTEVFDCIPAEMYP</sequence>